<protein>
    <submittedName>
        <fullName evidence="1">Uncharacterized protein</fullName>
    </submittedName>
</protein>
<accession>A0A558EUU3</accession>
<evidence type="ECO:0000313" key="2">
    <source>
        <dbReference type="Proteomes" id="UP000316981"/>
    </source>
</evidence>
<evidence type="ECO:0000313" key="1">
    <source>
        <dbReference type="EMBL" id="TVT77137.1"/>
    </source>
</evidence>
<dbReference type="EMBL" id="VMTP01000102">
    <property type="protein sequence ID" value="TVT77137.1"/>
    <property type="molecule type" value="Genomic_DNA"/>
</dbReference>
<sequence length="258" mass="29790">MKRAEIDKILNELFFEFNDKATALLDARKVFVNFDPEVQLSILQLNQHSDLNAVLPELQKETDKDPLYLTLCNIYWIKVYNQIVSKSNYRLEVKTMFYTKYCTQNGKVFGLNAARKALSVMNDLSNNSSLIDVLANQVGIYDTIWSFKFVEKSPKTRIHGTGINKKRKIDQCFNMVRTFEQIAKTINLSISADESLLDIDEKNFDKAIDELTTNLNMNKGYYIRINEHLEIQLAKTAITIYVKFSEIASGKLNKLYGR</sequence>
<dbReference type="Proteomes" id="UP000316981">
    <property type="component" value="Unassembled WGS sequence"/>
</dbReference>
<comment type="caution">
    <text evidence="1">The sequence shown here is derived from an EMBL/GenBank/DDBJ whole genome shotgun (WGS) entry which is preliminary data.</text>
</comment>
<dbReference type="RefSeq" id="WP_024160925.1">
    <property type="nucleotide sequence ID" value="NZ_VMTP01000102.1"/>
</dbReference>
<dbReference type="AlphaFoldDB" id="A0A558EUU3"/>
<name>A0A558EUU3_9GAMM</name>
<reference evidence="1 2" key="1">
    <citation type="submission" date="2019-07" db="EMBL/GenBank/DDBJ databases">
        <title>Draft Genome Sequence of the first blaOXA-58-Harboring Acinetobacter colistiniresistens clinical isolate from Brazil.</title>
        <authorList>
            <person name="Favaro L.S."/>
            <person name="Paula-Petroli S.B."/>
            <person name="Moura C.F."/>
            <person name="Tognim M.C.B."/>
            <person name="Venancio E.J."/>
            <person name="Yamada-Ogatta S.F."/>
            <person name="Carrara-Marroni F.E."/>
        </authorList>
    </citation>
    <scope>NUCLEOTIDE SEQUENCE [LARGE SCALE GENOMIC DNA]</scope>
    <source>
        <strain evidence="1 2">DL</strain>
    </source>
</reference>
<gene>
    <name evidence="1" type="ORF">FPV60_19335</name>
</gene>
<organism evidence="1 2">
    <name type="scientific">Acinetobacter colistiniresistens</name>
    <dbReference type="NCBI Taxonomy" id="280145"/>
    <lineage>
        <taxon>Bacteria</taxon>
        <taxon>Pseudomonadati</taxon>
        <taxon>Pseudomonadota</taxon>
        <taxon>Gammaproteobacteria</taxon>
        <taxon>Moraxellales</taxon>
        <taxon>Moraxellaceae</taxon>
        <taxon>Acinetobacter</taxon>
    </lineage>
</organism>
<proteinExistence type="predicted"/>